<dbReference type="EMBL" id="GGFJ01013918">
    <property type="protein sequence ID" value="MBW63059.1"/>
    <property type="molecule type" value="Transcribed_RNA"/>
</dbReference>
<feature type="signal peptide" evidence="1">
    <location>
        <begin position="1"/>
        <end position="19"/>
    </location>
</feature>
<feature type="chain" id="PRO_5014818080" evidence="1">
    <location>
        <begin position="20"/>
        <end position="76"/>
    </location>
</feature>
<proteinExistence type="predicted"/>
<evidence type="ECO:0000256" key="1">
    <source>
        <dbReference type="SAM" id="SignalP"/>
    </source>
</evidence>
<sequence length="76" mass="7884">MLRLLALLSPSIIRPVCLTACLPLRTYAPGVCLCCVLSGAVVGSSIAFCGDGFWVSCGEITNATAEMDSVIVSTFV</sequence>
<reference evidence="2" key="1">
    <citation type="submission" date="2018-01" db="EMBL/GenBank/DDBJ databases">
        <title>An insight into the sialome of Amazonian anophelines.</title>
        <authorList>
            <person name="Ribeiro J.M."/>
            <person name="Scarpassa V."/>
            <person name="Calvo E."/>
        </authorList>
    </citation>
    <scope>NUCLEOTIDE SEQUENCE</scope>
    <source>
        <tissue evidence="2">Salivary glands</tissue>
    </source>
</reference>
<organism evidence="2">
    <name type="scientific">Anopheles marajoara</name>
    <dbReference type="NCBI Taxonomy" id="58244"/>
    <lineage>
        <taxon>Eukaryota</taxon>
        <taxon>Metazoa</taxon>
        <taxon>Ecdysozoa</taxon>
        <taxon>Arthropoda</taxon>
        <taxon>Hexapoda</taxon>
        <taxon>Insecta</taxon>
        <taxon>Pterygota</taxon>
        <taxon>Neoptera</taxon>
        <taxon>Endopterygota</taxon>
        <taxon>Diptera</taxon>
        <taxon>Nematocera</taxon>
        <taxon>Culicoidea</taxon>
        <taxon>Culicidae</taxon>
        <taxon>Anophelinae</taxon>
        <taxon>Anopheles</taxon>
    </lineage>
</organism>
<keyword evidence="1" id="KW-0732">Signal</keyword>
<name>A0A2M4CCR8_9DIPT</name>
<protein>
    <submittedName>
        <fullName evidence="2">Putative secreted protein</fullName>
    </submittedName>
</protein>
<accession>A0A2M4CCR8</accession>
<evidence type="ECO:0000313" key="2">
    <source>
        <dbReference type="EMBL" id="MBW63059.1"/>
    </source>
</evidence>
<dbReference type="AlphaFoldDB" id="A0A2M4CCR8"/>